<organism evidence="2">
    <name type="scientific">Arundo donax</name>
    <name type="common">Giant reed</name>
    <name type="synonym">Donax arundinaceus</name>
    <dbReference type="NCBI Taxonomy" id="35708"/>
    <lineage>
        <taxon>Eukaryota</taxon>
        <taxon>Viridiplantae</taxon>
        <taxon>Streptophyta</taxon>
        <taxon>Embryophyta</taxon>
        <taxon>Tracheophyta</taxon>
        <taxon>Spermatophyta</taxon>
        <taxon>Magnoliopsida</taxon>
        <taxon>Liliopsida</taxon>
        <taxon>Poales</taxon>
        <taxon>Poaceae</taxon>
        <taxon>PACMAD clade</taxon>
        <taxon>Arundinoideae</taxon>
        <taxon>Arundineae</taxon>
        <taxon>Arundo</taxon>
    </lineage>
</organism>
<dbReference type="AlphaFoldDB" id="A0A0A8YDC0"/>
<reference evidence="2" key="2">
    <citation type="journal article" date="2015" name="Data Brief">
        <title>Shoot transcriptome of the giant reed, Arundo donax.</title>
        <authorList>
            <person name="Barrero R.A."/>
            <person name="Guerrero F.D."/>
            <person name="Moolhuijzen P."/>
            <person name="Goolsby J.A."/>
            <person name="Tidwell J."/>
            <person name="Bellgard S.E."/>
            <person name="Bellgard M.I."/>
        </authorList>
    </citation>
    <scope>NUCLEOTIDE SEQUENCE</scope>
    <source>
        <tissue evidence="2">Shoot tissue taken approximately 20 cm above the soil surface</tissue>
    </source>
</reference>
<feature type="region of interest" description="Disordered" evidence="1">
    <location>
        <begin position="15"/>
        <end position="80"/>
    </location>
</feature>
<accession>A0A0A8YDC0</accession>
<protein>
    <submittedName>
        <fullName evidence="2">Uncharacterized protein</fullName>
    </submittedName>
</protein>
<feature type="compositionally biased region" description="Low complexity" evidence="1">
    <location>
        <begin position="42"/>
        <end position="57"/>
    </location>
</feature>
<feature type="compositionally biased region" description="Basic residues" evidence="1">
    <location>
        <begin position="70"/>
        <end position="80"/>
    </location>
</feature>
<name>A0A0A8YDC0_ARUDO</name>
<reference evidence="2" key="1">
    <citation type="submission" date="2014-09" db="EMBL/GenBank/DDBJ databases">
        <authorList>
            <person name="Magalhaes I.L.F."/>
            <person name="Oliveira U."/>
            <person name="Santos F.R."/>
            <person name="Vidigal T.H.D.A."/>
            <person name="Brescovit A.D."/>
            <person name="Santos A.J."/>
        </authorList>
    </citation>
    <scope>NUCLEOTIDE SEQUENCE</scope>
    <source>
        <tissue evidence="2">Shoot tissue taken approximately 20 cm above the soil surface</tissue>
    </source>
</reference>
<sequence>MGELEIVVLSHRCRSTSPLPHQWHGRGSTPAASQGGSEDEQGAGAAPAPTPAVTHGGFEVKVRDNGSARPQHRLRRRARP</sequence>
<proteinExistence type="predicted"/>
<evidence type="ECO:0000313" key="2">
    <source>
        <dbReference type="EMBL" id="JAD23563.1"/>
    </source>
</evidence>
<dbReference type="EMBL" id="GBRH01274332">
    <property type="protein sequence ID" value="JAD23563.1"/>
    <property type="molecule type" value="Transcribed_RNA"/>
</dbReference>
<evidence type="ECO:0000256" key="1">
    <source>
        <dbReference type="SAM" id="MobiDB-lite"/>
    </source>
</evidence>